<dbReference type="Proteomes" id="UP000199658">
    <property type="component" value="Unassembled WGS sequence"/>
</dbReference>
<keyword evidence="2" id="KW-1185">Reference proteome</keyword>
<organism evidence="1 2">
    <name type="scientific">Litoreibacter janthinus</name>
    <dbReference type="NCBI Taxonomy" id="670154"/>
    <lineage>
        <taxon>Bacteria</taxon>
        <taxon>Pseudomonadati</taxon>
        <taxon>Pseudomonadota</taxon>
        <taxon>Alphaproteobacteria</taxon>
        <taxon>Rhodobacterales</taxon>
        <taxon>Roseobacteraceae</taxon>
        <taxon>Litoreibacter</taxon>
    </lineage>
</organism>
<name>A0A1I6FUI7_9RHOB</name>
<reference evidence="2" key="1">
    <citation type="submission" date="2016-10" db="EMBL/GenBank/DDBJ databases">
        <authorList>
            <person name="Varghese N."/>
            <person name="Submissions S."/>
        </authorList>
    </citation>
    <scope>NUCLEOTIDE SEQUENCE [LARGE SCALE GENOMIC DNA]</scope>
    <source>
        <strain evidence="2">DSM 26921</strain>
    </source>
</reference>
<evidence type="ECO:0008006" key="3">
    <source>
        <dbReference type="Google" id="ProtNLM"/>
    </source>
</evidence>
<proteinExistence type="predicted"/>
<evidence type="ECO:0000313" key="1">
    <source>
        <dbReference type="EMBL" id="SFR33584.1"/>
    </source>
</evidence>
<dbReference type="AlphaFoldDB" id="A0A1I6FUI7"/>
<protein>
    <recommendedName>
        <fullName evidence="3">FlgN protein</fullName>
    </recommendedName>
</protein>
<accession>A0A1I6FUI7</accession>
<dbReference type="STRING" id="670154.SAMN04488002_0348"/>
<sequence>MKFGESAGKKLLRLVVQERNALKAGAYDRLEKILPQKESALEDVRVECKRMPPREVNEIFNVCRDIDNLYGAIRLGLSAAHQRIQSLQVQDDKMLTYDLNGKLGQGSRTSIIRKI</sequence>
<dbReference type="EMBL" id="FOYO01000001">
    <property type="protein sequence ID" value="SFR33584.1"/>
    <property type="molecule type" value="Genomic_DNA"/>
</dbReference>
<dbReference type="RefSeq" id="WP_090211689.1">
    <property type="nucleotide sequence ID" value="NZ_FOYO01000001.1"/>
</dbReference>
<evidence type="ECO:0000313" key="2">
    <source>
        <dbReference type="Proteomes" id="UP000199658"/>
    </source>
</evidence>
<gene>
    <name evidence="1" type="ORF">SAMN04488002_0348</name>
</gene>